<dbReference type="Pfam" id="PF00403">
    <property type="entry name" value="HMA"/>
    <property type="match status" value="1"/>
</dbReference>
<evidence type="ECO:0000259" key="7">
    <source>
        <dbReference type="PROSITE" id="PS50846"/>
    </source>
</evidence>
<dbReference type="EMBL" id="JAUBDI010000031">
    <property type="protein sequence ID" value="MDW0115165.1"/>
    <property type="molecule type" value="Genomic_DNA"/>
</dbReference>
<keyword evidence="6" id="KW-0143">Chaperone</keyword>
<dbReference type="PROSITE" id="PS50846">
    <property type="entry name" value="HMA_2"/>
    <property type="match status" value="1"/>
</dbReference>
<dbReference type="InterPro" id="IPR006122">
    <property type="entry name" value="HMA_Cu_ion-bd"/>
</dbReference>
<dbReference type="InterPro" id="IPR001802">
    <property type="entry name" value="MerP/CopZ"/>
</dbReference>
<dbReference type="RefSeq" id="WP_317946764.1">
    <property type="nucleotide sequence ID" value="NZ_JAUBDI010000031.1"/>
</dbReference>
<keyword evidence="9" id="KW-1185">Reference proteome</keyword>
<dbReference type="PANTHER" id="PTHR46594:SF4">
    <property type="entry name" value="P-TYPE CATION-TRANSPORTING ATPASE"/>
    <property type="match status" value="1"/>
</dbReference>
<dbReference type="Proteomes" id="UP001282284">
    <property type="component" value="Unassembled WGS sequence"/>
</dbReference>
<keyword evidence="4" id="KW-0479">Metal-binding</keyword>
<keyword evidence="3" id="KW-0963">Cytoplasm</keyword>
<keyword evidence="5" id="KW-0186">Copper</keyword>
<evidence type="ECO:0000256" key="3">
    <source>
        <dbReference type="ARBA" id="ARBA00022490"/>
    </source>
</evidence>
<gene>
    <name evidence="8" type="primary">copZ</name>
    <name evidence="8" type="ORF">QT711_18590</name>
</gene>
<dbReference type="Gene3D" id="3.30.70.100">
    <property type="match status" value="1"/>
</dbReference>
<comment type="subcellular location">
    <subcellularLocation>
        <location evidence="1">Cytoplasm</location>
    </subcellularLocation>
</comment>
<proteinExistence type="predicted"/>
<dbReference type="CDD" id="cd00371">
    <property type="entry name" value="HMA"/>
    <property type="match status" value="1"/>
</dbReference>
<sequence>MAENTVLHVKGMSCGHCVKAVEESVGKLDGVNAVQVDLKAGTVEVTFEQGQISVKEITETIEDQGYDVA</sequence>
<evidence type="ECO:0000256" key="5">
    <source>
        <dbReference type="ARBA" id="ARBA00023008"/>
    </source>
</evidence>
<dbReference type="NCBIfam" id="NF033795">
    <property type="entry name" value="chaper_CopZ_Bs"/>
    <property type="match status" value="1"/>
</dbReference>
<dbReference type="PROSITE" id="PS01047">
    <property type="entry name" value="HMA_1"/>
    <property type="match status" value="1"/>
</dbReference>
<dbReference type="InterPro" id="IPR006121">
    <property type="entry name" value="HMA_dom"/>
</dbReference>
<dbReference type="PANTHER" id="PTHR46594">
    <property type="entry name" value="P-TYPE CATION-TRANSPORTING ATPASE"/>
    <property type="match status" value="1"/>
</dbReference>
<evidence type="ECO:0000256" key="1">
    <source>
        <dbReference type="ARBA" id="ARBA00004496"/>
    </source>
</evidence>
<name>A0ABU4GFU8_9BACL</name>
<dbReference type="SUPFAM" id="SSF55008">
    <property type="entry name" value="HMA, heavy metal-associated domain"/>
    <property type="match status" value="1"/>
</dbReference>
<dbReference type="InterPro" id="IPR017969">
    <property type="entry name" value="Heavy-metal-associated_CS"/>
</dbReference>
<dbReference type="InterPro" id="IPR036163">
    <property type="entry name" value="HMA_dom_sf"/>
</dbReference>
<feature type="domain" description="HMA" evidence="7">
    <location>
        <begin position="3"/>
        <end position="69"/>
    </location>
</feature>
<organism evidence="8 9">
    <name type="scientific">Sporosarcina saromensis</name>
    <dbReference type="NCBI Taxonomy" id="359365"/>
    <lineage>
        <taxon>Bacteria</taxon>
        <taxon>Bacillati</taxon>
        <taxon>Bacillota</taxon>
        <taxon>Bacilli</taxon>
        <taxon>Bacillales</taxon>
        <taxon>Caryophanaceae</taxon>
        <taxon>Sporosarcina</taxon>
    </lineage>
</organism>
<dbReference type="InterPro" id="IPR049740">
    <property type="entry name" value="CopZ"/>
</dbReference>
<reference evidence="8 9" key="1">
    <citation type="submission" date="2023-06" db="EMBL/GenBank/DDBJ databases">
        <title>Sporosarcina sp. nov., isolated from Korean traditional fermented seafood 'Jeotgal'.</title>
        <authorList>
            <person name="Yang A.I."/>
            <person name="Shin N.-R."/>
        </authorList>
    </citation>
    <scope>NUCLEOTIDE SEQUENCE [LARGE SCALE GENOMIC DNA]</scope>
    <source>
        <strain evidence="8 9">KCTC13119</strain>
    </source>
</reference>
<evidence type="ECO:0000313" key="9">
    <source>
        <dbReference type="Proteomes" id="UP001282284"/>
    </source>
</evidence>
<evidence type="ECO:0000256" key="6">
    <source>
        <dbReference type="ARBA" id="ARBA00023186"/>
    </source>
</evidence>
<evidence type="ECO:0000256" key="4">
    <source>
        <dbReference type="ARBA" id="ARBA00022723"/>
    </source>
</evidence>
<accession>A0ABU4GFU8</accession>
<dbReference type="NCBIfam" id="TIGR00003">
    <property type="entry name" value="copper ion binding protein"/>
    <property type="match status" value="1"/>
</dbReference>
<comment type="caution">
    <text evidence="8">The sequence shown here is derived from an EMBL/GenBank/DDBJ whole genome shotgun (WGS) entry which is preliminary data.</text>
</comment>
<dbReference type="PRINTS" id="PR00946">
    <property type="entry name" value="HGSCAVENGER"/>
</dbReference>
<evidence type="ECO:0000313" key="8">
    <source>
        <dbReference type="EMBL" id="MDW0115165.1"/>
    </source>
</evidence>
<evidence type="ECO:0000256" key="2">
    <source>
        <dbReference type="ARBA" id="ARBA00015313"/>
    </source>
</evidence>
<protein>
    <recommendedName>
        <fullName evidence="2">Copper chaperone CopZ</fullName>
    </recommendedName>
</protein>